<dbReference type="STRING" id="33114.A0A2G2VVX0"/>
<name>A0A2G2VVX0_CAPBA</name>
<reference evidence="1 2" key="1">
    <citation type="journal article" date="2017" name="Genome Biol.">
        <title>New reference genome sequences of hot pepper reveal the massive evolution of plant disease-resistance genes by retroduplication.</title>
        <authorList>
            <person name="Kim S."/>
            <person name="Park J."/>
            <person name="Yeom S.I."/>
            <person name="Kim Y.M."/>
            <person name="Seo E."/>
            <person name="Kim K.T."/>
            <person name="Kim M.S."/>
            <person name="Lee J.M."/>
            <person name="Cheong K."/>
            <person name="Shin H.S."/>
            <person name="Kim S.B."/>
            <person name="Han K."/>
            <person name="Lee J."/>
            <person name="Park M."/>
            <person name="Lee H.A."/>
            <person name="Lee H.Y."/>
            <person name="Lee Y."/>
            <person name="Oh S."/>
            <person name="Lee J.H."/>
            <person name="Choi E."/>
            <person name="Choi E."/>
            <person name="Lee S.E."/>
            <person name="Jeon J."/>
            <person name="Kim H."/>
            <person name="Choi G."/>
            <person name="Song H."/>
            <person name="Lee J."/>
            <person name="Lee S.C."/>
            <person name="Kwon J.K."/>
            <person name="Lee H.Y."/>
            <person name="Koo N."/>
            <person name="Hong Y."/>
            <person name="Kim R.W."/>
            <person name="Kang W.H."/>
            <person name="Huh J.H."/>
            <person name="Kang B.C."/>
            <person name="Yang T.J."/>
            <person name="Lee Y.H."/>
            <person name="Bennetzen J.L."/>
            <person name="Choi D."/>
        </authorList>
    </citation>
    <scope>NUCLEOTIDE SEQUENCE [LARGE SCALE GENOMIC DNA]</scope>
    <source>
        <strain evidence="2">cv. PBC81</strain>
    </source>
</reference>
<gene>
    <name evidence="1" type="ORF">CQW23_24814</name>
</gene>
<dbReference type="NCBIfam" id="TIGR01570">
    <property type="entry name" value="A_thal_3588"/>
    <property type="match status" value="1"/>
</dbReference>
<dbReference type="PANTHER" id="PTHR31696">
    <property type="entry name" value="PROTEIN MIZU-KUSSEI 1"/>
    <property type="match status" value="1"/>
</dbReference>
<dbReference type="EMBL" id="MLFT02000010">
    <property type="protein sequence ID" value="PHT37114.1"/>
    <property type="molecule type" value="Genomic_DNA"/>
</dbReference>
<proteinExistence type="predicted"/>
<accession>A0A2G2VVX0</accession>
<evidence type="ECO:0000313" key="2">
    <source>
        <dbReference type="Proteomes" id="UP000224567"/>
    </source>
</evidence>
<dbReference type="GO" id="GO:0010274">
    <property type="term" value="P:hydrotropism"/>
    <property type="evidence" value="ECO:0007669"/>
    <property type="project" value="InterPro"/>
</dbReference>
<dbReference type="AlphaFoldDB" id="A0A2G2VVX0"/>
<dbReference type="Proteomes" id="UP000224567">
    <property type="component" value="Unassembled WGS sequence"/>
</dbReference>
<dbReference type="InterPro" id="IPR006460">
    <property type="entry name" value="MIZ1-like_pln"/>
</dbReference>
<evidence type="ECO:0000313" key="1">
    <source>
        <dbReference type="EMBL" id="PHT37114.1"/>
    </source>
</evidence>
<dbReference type="PANTHER" id="PTHR31696:SF70">
    <property type="entry name" value="PROTEIN MIZU-KUSSEI 1-LIKE"/>
    <property type="match status" value="1"/>
</dbReference>
<organism evidence="1 2">
    <name type="scientific">Capsicum baccatum</name>
    <name type="common">Peruvian pepper</name>
    <dbReference type="NCBI Taxonomy" id="33114"/>
    <lineage>
        <taxon>Eukaryota</taxon>
        <taxon>Viridiplantae</taxon>
        <taxon>Streptophyta</taxon>
        <taxon>Embryophyta</taxon>
        <taxon>Tracheophyta</taxon>
        <taxon>Spermatophyta</taxon>
        <taxon>Magnoliopsida</taxon>
        <taxon>eudicotyledons</taxon>
        <taxon>Gunneridae</taxon>
        <taxon>Pentapetalae</taxon>
        <taxon>asterids</taxon>
        <taxon>lamiids</taxon>
        <taxon>Solanales</taxon>
        <taxon>Solanaceae</taxon>
        <taxon>Solanoideae</taxon>
        <taxon>Capsiceae</taxon>
        <taxon>Capsicum</taxon>
    </lineage>
</organism>
<keyword evidence="2" id="KW-1185">Reference proteome</keyword>
<comment type="caution">
    <text evidence="1">The sequence shown here is derived from an EMBL/GenBank/DDBJ whole genome shotgun (WGS) entry which is preliminary data.</text>
</comment>
<sequence>MLPTCMWLKYLPTYLTSNSCRKVTGTLFGHRRGHVSFAIQDNSTSSEPIFIIEFAITTSILVKDMSSAFVRIALECEKAPRGSKQLRLFTEPNWTMYCNGRKCGQALLRACNDSDRHVLNTVWNVSVGAGVIPVVGDGRKGGDSEGELMYMRANFDRVIGNRHSEAFYMMNIDGNGGPELSIYLIRT</sequence>
<dbReference type="Pfam" id="PF04759">
    <property type="entry name" value="DUF617"/>
    <property type="match status" value="1"/>
</dbReference>
<dbReference type="OrthoDB" id="1859415at2759"/>
<protein>
    <submittedName>
        <fullName evidence="1">Protein MIZU-KUSSEI 1</fullName>
    </submittedName>
</protein>
<reference evidence="2" key="2">
    <citation type="journal article" date="2017" name="J. Anim. Genet.">
        <title>Multiple reference genome sequences of hot pepper reveal the massive evolution of plant disease resistance genes by retroduplication.</title>
        <authorList>
            <person name="Kim S."/>
            <person name="Park J."/>
            <person name="Yeom S.-I."/>
            <person name="Kim Y.-M."/>
            <person name="Seo E."/>
            <person name="Kim K.-T."/>
            <person name="Kim M.-S."/>
            <person name="Lee J.M."/>
            <person name="Cheong K."/>
            <person name="Shin H.-S."/>
            <person name="Kim S.-B."/>
            <person name="Han K."/>
            <person name="Lee J."/>
            <person name="Park M."/>
            <person name="Lee H.-A."/>
            <person name="Lee H.-Y."/>
            <person name="Lee Y."/>
            <person name="Oh S."/>
            <person name="Lee J.H."/>
            <person name="Choi E."/>
            <person name="Choi E."/>
            <person name="Lee S.E."/>
            <person name="Jeon J."/>
            <person name="Kim H."/>
            <person name="Choi G."/>
            <person name="Song H."/>
            <person name="Lee J."/>
            <person name="Lee S.-C."/>
            <person name="Kwon J.-K."/>
            <person name="Lee H.-Y."/>
            <person name="Koo N."/>
            <person name="Hong Y."/>
            <person name="Kim R.W."/>
            <person name="Kang W.-H."/>
            <person name="Huh J.H."/>
            <person name="Kang B.-C."/>
            <person name="Yang T.-J."/>
            <person name="Lee Y.-H."/>
            <person name="Bennetzen J.L."/>
            <person name="Choi D."/>
        </authorList>
    </citation>
    <scope>NUCLEOTIDE SEQUENCE [LARGE SCALE GENOMIC DNA]</scope>
    <source>
        <strain evidence="2">cv. PBC81</strain>
    </source>
</reference>